<keyword evidence="1" id="KW-0472">Membrane</keyword>
<protein>
    <submittedName>
        <fullName evidence="2">Uncharacterized protein</fullName>
    </submittedName>
</protein>
<evidence type="ECO:0000313" key="3">
    <source>
        <dbReference type="Proteomes" id="UP000279841"/>
    </source>
</evidence>
<evidence type="ECO:0000313" key="2">
    <source>
        <dbReference type="EMBL" id="VCU53847.1"/>
    </source>
</evidence>
<dbReference type="EMBL" id="LR027517">
    <property type="protein sequence ID" value="VCU53847.1"/>
    <property type="molecule type" value="Genomic_DNA"/>
</dbReference>
<proteinExistence type="predicted"/>
<keyword evidence="1" id="KW-1133">Transmembrane helix</keyword>
<evidence type="ECO:0000256" key="1">
    <source>
        <dbReference type="SAM" id="Phobius"/>
    </source>
</evidence>
<keyword evidence="1" id="KW-0812">Transmembrane</keyword>
<accession>A0A3P4ARS7</accession>
<reference evidence="2 3" key="1">
    <citation type="submission" date="2018-10" db="EMBL/GenBank/DDBJ databases">
        <authorList>
            <person name="Peiro R."/>
            <person name="Begona"/>
            <person name="Cbmso G."/>
            <person name="Lopez M."/>
            <person name="Gonzalez S."/>
            <person name="Sacristan E."/>
            <person name="Castillo E."/>
        </authorList>
    </citation>
    <scope>NUCLEOTIDE SEQUENCE [LARGE SCALE GENOMIC DNA]</scope>
    <source>
        <strain evidence="2">TTHNAR1</strain>
    </source>
</reference>
<dbReference type="Proteomes" id="UP000279841">
    <property type="component" value="Chromosome"/>
</dbReference>
<feature type="transmembrane region" description="Helical" evidence="1">
    <location>
        <begin position="265"/>
        <end position="284"/>
    </location>
</feature>
<organism evidence="2 3">
    <name type="scientific">Thermus thermophilus</name>
    <dbReference type="NCBI Taxonomy" id="274"/>
    <lineage>
        <taxon>Bacteria</taxon>
        <taxon>Thermotogati</taxon>
        <taxon>Deinococcota</taxon>
        <taxon>Deinococci</taxon>
        <taxon>Thermales</taxon>
        <taxon>Thermaceae</taxon>
        <taxon>Thermus</taxon>
    </lineage>
</organism>
<name>A0A3P4ARS7_THETH</name>
<sequence length="395" mass="42924">MLLLATSKGILRLKGGEASLFPAEGLLDEEGRPRYERLLKALREAGAGRGAYLGLGPGFVLLRLQPFPSLQGFSLEEAVLAEAERSPLFGGEELLADYYLVAPEDERHVRVLYAALPKRAAGLLARLRPARVEPLPLALWRYALAKSEGQTLLVVENLAHTVALFAGGVLQGFRYLTLPADEGTPELAEEIARSLALFGHPDPVEEAWLLGLPEPPRVPPGLPAARVEQGVALDLEAFLEAPGPLLDLRPRGRALGEGLPREAQLAAFLAALFFALGLMGQSFFGQMAAREAERAEALRRQVDLLKAQAFQPTRPQGLGLEDVLKVAAERPETLWLTRLEAEEARLYLEGKALDPYAPLLLARRLGGKVGPLERGSIGDRTVYDWEVEVGPAQAR</sequence>
<dbReference type="AlphaFoldDB" id="A0A3P4ARS7"/>
<gene>
    <name evidence="2" type="ORF">TTHN1_01635</name>
</gene>
<dbReference type="RefSeq" id="WP_124105082.1">
    <property type="nucleotide sequence ID" value="NZ_CP053287.1"/>
</dbReference>